<dbReference type="Proteomes" id="UP001159363">
    <property type="component" value="Chromosome 4"/>
</dbReference>
<accession>A0ABQ9HFG3</accession>
<gene>
    <name evidence="2" type="ORF">PR048_014849</name>
</gene>
<feature type="region of interest" description="Disordered" evidence="1">
    <location>
        <begin position="109"/>
        <end position="145"/>
    </location>
</feature>
<keyword evidence="3" id="KW-1185">Reference proteome</keyword>
<evidence type="ECO:0000313" key="2">
    <source>
        <dbReference type="EMBL" id="KAJ8883010.1"/>
    </source>
</evidence>
<evidence type="ECO:0000313" key="3">
    <source>
        <dbReference type="Proteomes" id="UP001159363"/>
    </source>
</evidence>
<feature type="region of interest" description="Disordered" evidence="1">
    <location>
        <begin position="285"/>
        <end position="317"/>
    </location>
</feature>
<dbReference type="EMBL" id="JARBHB010000005">
    <property type="protein sequence ID" value="KAJ8883010.1"/>
    <property type="molecule type" value="Genomic_DNA"/>
</dbReference>
<proteinExistence type="predicted"/>
<protein>
    <submittedName>
        <fullName evidence="2">Uncharacterized protein</fullName>
    </submittedName>
</protein>
<name>A0ABQ9HFG3_9NEOP</name>
<evidence type="ECO:0000256" key="1">
    <source>
        <dbReference type="SAM" id="MobiDB-lite"/>
    </source>
</evidence>
<sequence length="633" mass="71252">MCALVHVPQFLANERYRYLLYDHVHPFTRLQYSAGNLHPQQDDVSAHRSRVVAEWLDRHSTTLRSLAWLPRSPELSPTKHIWDTVERDVCAVDLTLADLRALREAAGMKQRRNDGVKETGAPPGNLDDDNNVRHGPYKNPSGGKPEFKPLSHLRIAWQRLKSEIKYNQLDFVLLDYPREESDVVRRGVREVKGERHLQQEKEGKGTAIRRAVMKRKASKATGLLGYSGSEPHGNSGLRAVRVLRGLAWSVRKYDYSILFTTSKHCGEEISTALYIEVLRADEGDWDPRENPPTNGVVRHDSHMRKSGVPGRGLNPDRFGESKSAISHGLSMPGDTFLTKANDCGPDYVNNDIRVGGHKQEQDKAACAELPGISQGTPTHKKQVCPHNMLCAIKVLRATEMPQRTYILYDYLSSAEIFSLSGKIQSRKCKYVCASNSTQVSAIAVFVTDTARRRCQIRCSSKEVRSQCITIVIPRTLPKIETGHTINRVRGLCETRRKCMETVKFLSNYSLRHACVDGFDQLRKLLKVMRIWRRHCTRDTAQFLCQQLYTRTGAGVLVSCGLIDKGDSEGQEATGNIEGWARALYLSNKSAGDKRLACRTSLTTALQTRATTQHNTLRRNASVVHSIHSHTIKL</sequence>
<organism evidence="2 3">
    <name type="scientific">Dryococelus australis</name>
    <dbReference type="NCBI Taxonomy" id="614101"/>
    <lineage>
        <taxon>Eukaryota</taxon>
        <taxon>Metazoa</taxon>
        <taxon>Ecdysozoa</taxon>
        <taxon>Arthropoda</taxon>
        <taxon>Hexapoda</taxon>
        <taxon>Insecta</taxon>
        <taxon>Pterygota</taxon>
        <taxon>Neoptera</taxon>
        <taxon>Polyneoptera</taxon>
        <taxon>Phasmatodea</taxon>
        <taxon>Verophasmatodea</taxon>
        <taxon>Anareolatae</taxon>
        <taxon>Phasmatidae</taxon>
        <taxon>Eurycanthinae</taxon>
        <taxon>Dryococelus</taxon>
    </lineage>
</organism>
<dbReference type="Gene3D" id="3.30.420.10">
    <property type="entry name" value="Ribonuclease H-like superfamily/Ribonuclease H"/>
    <property type="match status" value="1"/>
</dbReference>
<comment type="caution">
    <text evidence="2">The sequence shown here is derived from an EMBL/GenBank/DDBJ whole genome shotgun (WGS) entry which is preliminary data.</text>
</comment>
<dbReference type="InterPro" id="IPR036397">
    <property type="entry name" value="RNaseH_sf"/>
</dbReference>
<reference evidence="2 3" key="1">
    <citation type="submission" date="2023-02" db="EMBL/GenBank/DDBJ databases">
        <title>LHISI_Scaffold_Assembly.</title>
        <authorList>
            <person name="Stuart O.P."/>
            <person name="Cleave R."/>
            <person name="Magrath M.J.L."/>
            <person name="Mikheyev A.S."/>
        </authorList>
    </citation>
    <scope>NUCLEOTIDE SEQUENCE [LARGE SCALE GENOMIC DNA]</scope>
    <source>
        <strain evidence="2">Daus_M_001</strain>
        <tissue evidence="2">Leg muscle</tissue>
    </source>
</reference>